<dbReference type="EMBL" id="JACCBN010000001">
    <property type="protein sequence ID" value="NYD36840.1"/>
    <property type="molecule type" value="Genomic_DNA"/>
</dbReference>
<organism evidence="2 3">
    <name type="scientific">Actinomycetospora corticicola</name>
    <dbReference type="NCBI Taxonomy" id="663602"/>
    <lineage>
        <taxon>Bacteria</taxon>
        <taxon>Bacillati</taxon>
        <taxon>Actinomycetota</taxon>
        <taxon>Actinomycetes</taxon>
        <taxon>Pseudonocardiales</taxon>
        <taxon>Pseudonocardiaceae</taxon>
        <taxon>Actinomycetospora</taxon>
    </lineage>
</organism>
<dbReference type="Proteomes" id="UP000535890">
    <property type="component" value="Unassembled WGS sequence"/>
</dbReference>
<reference evidence="2 3" key="1">
    <citation type="submission" date="2020-07" db="EMBL/GenBank/DDBJ databases">
        <title>Sequencing the genomes of 1000 actinobacteria strains.</title>
        <authorList>
            <person name="Klenk H.-P."/>
        </authorList>
    </citation>
    <scope>NUCLEOTIDE SEQUENCE [LARGE SCALE GENOMIC DNA]</scope>
    <source>
        <strain evidence="2 3">DSM 45772</strain>
    </source>
</reference>
<keyword evidence="3" id="KW-1185">Reference proteome</keyword>
<accession>A0A7Y9DWQ2</accession>
<feature type="region of interest" description="Disordered" evidence="1">
    <location>
        <begin position="1"/>
        <end position="40"/>
    </location>
</feature>
<sequence>MEPEPDPDQIAWCDDRARDDDGRLLEDRPGDDEEVTSWPG</sequence>
<name>A0A7Y9DWQ2_9PSEU</name>
<dbReference type="AlphaFoldDB" id="A0A7Y9DWQ2"/>
<evidence type="ECO:0000256" key="1">
    <source>
        <dbReference type="SAM" id="MobiDB-lite"/>
    </source>
</evidence>
<protein>
    <submittedName>
        <fullName evidence="2">Uncharacterized protein</fullName>
    </submittedName>
</protein>
<feature type="compositionally biased region" description="Acidic residues" evidence="1">
    <location>
        <begin position="29"/>
        <end position="40"/>
    </location>
</feature>
<evidence type="ECO:0000313" key="3">
    <source>
        <dbReference type="Proteomes" id="UP000535890"/>
    </source>
</evidence>
<evidence type="ECO:0000313" key="2">
    <source>
        <dbReference type="EMBL" id="NYD36840.1"/>
    </source>
</evidence>
<comment type="caution">
    <text evidence="2">The sequence shown here is derived from an EMBL/GenBank/DDBJ whole genome shotgun (WGS) entry which is preliminary data.</text>
</comment>
<feature type="compositionally biased region" description="Basic and acidic residues" evidence="1">
    <location>
        <begin position="13"/>
        <end position="28"/>
    </location>
</feature>
<dbReference type="RefSeq" id="WP_281376279.1">
    <property type="nucleotide sequence ID" value="NZ_BAABHP010000021.1"/>
</dbReference>
<gene>
    <name evidence="2" type="ORF">BJ983_002942</name>
</gene>
<proteinExistence type="predicted"/>